<evidence type="ECO:0000256" key="3">
    <source>
        <dbReference type="ARBA" id="ARBA00022475"/>
    </source>
</evidence>
<dbReference type="InterPro" id="IPR036259">
    <property type="entry name" value="MFS_trans_sf"/>
</dbReference>
<protein>
    <submittedName>
        <fullName evidence="10">MFS transporter</fullName>
    </submittedName>
</protein>
<evidence type="ECO:0000256" key="8">
    <source>
        <dbReference type="SAM" id="Phobius"/>
    </source>
</evidence>
<feature type="transmembrane region" description="Helical" evidence="8">
    <location>
        <begin position="672"/>
        <end position="695"/>
    </location>
</feature>
<evidence type="ECO:0000256" key="2">
    <source>
        <dbReference type="ARBA" id="ARBA00022448"/>
    </source>
</evidence>
<dbReference type="GO" id="GO:0022857">
    <property type="term" value="F:transmembrane transporter activity"/>
    <property type="evidence" value="ECO:0007669"/>
    <property type="project" value="InterPro"/>
</dbReference>
<dbReference type="GO" id="GO:0005886">
    <property type="term" value="C:plasma membrane"/>
    <property type="evidence" value="ECO:0007669"/>
    <property type="project" value="UniProtKB-SubCell"/>
</dbReference>
<dbReference type="SUPFAM" id="SSF103473">
    <property type="entry name" value="MFS general substrate transporter"/>
    <property type="match status" value="1"/>
</dbReference>
<evidence type="ECO:0000256" key="5">
    <source>
        <dbReference type="ARBA" id="ARBA00022989"/>
    </source>
</evidence>
<evidence type="ECO:0000256" key="1">
    <source>
        <dbReference type="ARBA" id="ARBA00004651"/>
    </source>
</evidence>
<dbReference type="PANTHER" id="PTHR23517:SF3">
    <property type="entry name" value="INTEGRAL MEMBRANE TRANSPORT PROTEIN"/>
    <property type="match status" value="1"/>
</dbReference>
<keyword evidence="5 8" id="KW-1133">Transmembrane helix</keyword>
<dbReference type="Gene3D" id="1.20.1250.20">
    <property type="entry name" value="MFS general substrate transporter like domains"/>
    <property type="match status" value="1"/>
</dbReference>
<comment type="caution">
    <text evidence="10">The sequence shown here is derived from an EMBL/GenBank/DDBJ whole genome shotgun (WGS) entry which is preliminary data.</text>
</comment>
<evidence type="ECO:0000313" key="10">
    <source>
        <dbReference type="EMBL" id="NWK55518.1"/>
    </source>
</evidence>
<dbReference type="InterPro" id="IPR020846">
    <property type="entry name" value="MFS_dom"/>
</dbReference>
<dbReference type="Pfam" id="PF07690">
    <property type="entry name" value="MFS_1"/>
    <property type="match status" value="1"/>
</dbReference>
<feature type="transmembrane region" description="Helical" evidence="8">
    <location>
        <begin position="702"/>
        <end position="721"/>
    </location>
</feature>
<feature type="domain" description="Major facilitator superfamily (MFS) profile" evidence="9">
    <location>
        <begin position="358"/>
        <end position="859"/>
    </location>
</feature>
<feature type="region of interest" description="Disordered" evidence="7">
    <location>
        <begin position="34"/>
        <end position="83"/>
    </location>
</feature>
<keyword evidence="4 8" id="KW-0812">Transmembrane</keyword>
<evidence type="ECO:0000313" key="11">
    <source>
        <dbReference type="Proteomes" id="UP000557872"/>
    </source>
</evidence>
<dbReference type="InterPro" id="IPR050171">
    <property type="entry name" value="MFS_Transporters"/>
</dbReference>
<accession>A0A851GCP9</accession>
<keyword evidence="11" id="KW-1185">Reference proteome</keyword>
<feature type="transmembrane region" description="Helical" evidence="8">
    <location>
        <begin position="358"/>
        <end position="379"/>
    </location>
</feature>
<evidence type="ECO:0000256" key="7">
    <source>
        <dbReference type="SAM" id="MobiDB-lite"/>
    </source>
</evidence>
<keyword evidence="2" id="KW-0813">Transport</keyword>
<keyword evidence="6 8" id="KW-0472">Membrane</keyword>
<dbReference type="Proteomes" id="UP000557872">
    <property type="component" value="Unassembled WGS sequence"/>
</dbReference>
<dbReference type="PANTHER" id="PTHR23517">
    <property type="entry name" value="RESISTANCE PROTEIN MDTM, PUTATIVE-RELATED-RELATED"/>
    <property type="match status" value="1"/>
</dbReference>
<reference evidence="10 11" key="1">
    <citation type="submission" date="2020-07" db="EMBL/GenBank/DDBJ databases">
        <title>Roseicoccus Jingziensis gen. nov., sp. nov., isolated from coastal seawater.</title>
        <authorList>
            <person name="Feng X."/>
        </authorList>
    </citation>
    <scope>NUCLEOTIDE SEQUENCE [LARGE SCALE GENOMIC DNA]</scope>
    <source>
        <strain evidence="10 11">N1E253</strain>
    </source>
</reference>
<feature type="transmembrane region" description="Helical" evidence="8">
    <location>
        <begin position="553"/>
        <end position="576"/>
    </location>
</feature>
<gene>
    <name evidence="10" type="ORF">HW115_07840</name>
</gene>
<feature type="transmembrane region" description="Helical" evidence="8">
    <location>
        <begin position="835"/>
        <end position="854"/>
    </location>
</feature>
<dbReference type="RefSeq" id="WP_178932030.1">
    <property type="nucleotide sequence ID" value="NZ_JACBAZ010000002.1"/>
</dbReference>
<sequence>MKQLVDLIRHTRRFRYTLTLLLIFGALFAVSQTRSQESGAPDPAAEEVEVPEKGMEKGVEKEIPVEPELAAEPDSAEKKQTEGREIELEKVAETFLGGLSSHLSSKPVPEDTVLPDSIIGMTCNAELDKEGDDDQKGLRHQLGDKEKAGQYIHDLRMRGVVPVQSIRWIRPQADKPMKSDKDAKKKPEPSAVLWGIITVDDKRNPNVKNWEPRSRAVKISFQERDGKRLISDIERPKVRELGGVSFVEHFIQQLKSGKQQEAWNSGSKLMQAERDAEAFHADMVKGGFLKDGKIEWGEETAIEGGYKLNGVLNVEGGASLPFYVALLETADGLKVLDFQSTDSFFSRVIGGRGDTLDMVLAVFVLALLLGFLYIIVSYVKGLWGSPRELYILFFTKLTEYSAYGAAQLTFMFYLREDLGLGDLGAGTYYSTWSTVVTAVTMVVGAICDTIGVKKTLLIGSVLLLISRVVMPFSDNLWVVTLLGFIPLGIGVAITGPVLSVGIKRFTTIEGAALGFGLFYTLMNVGWAVGAKIFDVVRIRMGEMGSVDFLGDTLSTWQVLFGIGFFINLPDLLAILWMRDGVEMTEHGVKFPDKKERGYEADGAEGSMWQRSVSSLRSGVVGSVKLFGDNFVQRAFWVFILLIGITVFARLTFFHFHITWPSYGIRYFGQGSLVGNVFGVLNPLLIVFLVPVVAYLTRKVRSYWLLLVGTIVSVASVVFVVLPPEVFAGLADTWFGIVVYERWLEVPVGNRDPYYLSMVLFVIVFTIGEAIWSPRLMQFTAEIAPPGREGSYISLSYLPYFGAKFIVGPMAGMLLTEYSPEFGVDGIYGYYPDHQMIWWWVGGTAALTPIGLLAFKKLYRLAEARAEEAAQNE</sequence>
<evidence type="ECO:0000256" key="4">
    <source>
        <dbReference type="ARBA" id="ARBA00022692"/>
    </source>
</evidence>
<organism evidence="10 11">
    <name type="scientific">Oceaniferula marina</name>
    <dbReference type="NCBI Taxonomy" id="2748318"/>
    <lineage>
        <taxon>Bacteria</taxon>
        <taxon>Pseudomonadati</taxon>
        <taxon>Verrucomicrobiota</taxon>
        <taxon>Verrucomicrobiia</taxon>
        <taxon>Verrucomicrobiales</taxon>
        <taxon>Verrucomicrobiaceae</taxon>
        <taxon>Oceaniferula</taxon>
    </lineage>
</organism>
<proteinExistence type="predicted"/>
<feature type="compositionally biased region" description="Basic and acidic residues" evidence="7">
    <location>
        <begin position="50"/>
        <end position="64"/>
    </location>
</feature>
<feature type="transmembrane region" description="Helical" evidence="8">
    <location>
        <begin position="753"/>
        <end position="771"/>
    </location>
</feature>
<feature type="transmembrane region" description="Helical" evidence="8">
    <location>
        <begin position="391"/>
        <end position="414"/>
    </location>
</feature>
<dbReference type="InterPro" id="IPR011701">
    <property type="entry name" value="MFS"/>
</dbReference>
<feature type="transmembrane region" description="Helical" evidence="8">
    <location>
        <begin position="510"/>
        <end position="533"/>
    </location>
</feature>
<dbReference type="EMBL" id="JACBAZ010000002">
    <property type="protein sequence ID" value="NWK55518.1"/>
    <property type="molecule type" value="Genomic_DNA"/>
</dbReference>
<name>A0A851GCP9_9BACT</name>
<comment type="subcellular location">
    <subcellularLocation>
        <location evidence="1">Cell membrane</location>
        <topology evidence="1">Multi-pass membrane protein</topology>
    </subcellularLocation>
</comment>
<keyword evidence="3" id="KW-1003">Cell membrane</keyword>
<feature type="transmembrane region" description="Helical" evidence="8">
    <location>
        <begin position="426"/>
        <end position="447"/>
    </location>
</feature>
<feature type="transmembrane region" description="Helical" evidence="8">
    <location>
        <begin position="634"/>
        <end position="652"/>
    </location>
</feature>
<feature type="transmembrane region" description="Helical" evidence="8">
    <location>
        <begin position="454"/>
        <end position="470"/>
    </location>
</feature>
<feature type="transmembrane region" description="Helical" evidence="8">
    <location>
        <begin position="476"/>
        <end position="498"/>
    </location>
</feature>
<dbReference type="AlphaFoldDB" id="A0A851GCP9"/>
<feature type="transmembrane region" description="Helical" evidence="8">
    <location>
        <begin position="791"/>
        <end position="815"/>
    </location>
</feature>
<dbReference type="PROSITE" id="PS50850">
    <property type="entry name" value="MFS"/>
    <property type="match status" value="1"/>
</dbReference>
<evidence type="ECO:0000256" key="6">
    <source>
        <dbReference type="ARBA" id="ARBA00023136"/>
    </source>
</evidence>
<evidence type="ECO:0000259" key="9">
    <source>
        <dbReference type="PROSITE" id="PS50850"/>
    </source>
</evidence>